<evidence type="ECO:0000313" key="2">
    <source>
        <dbReference type="Proteomes" id="UP000291084"/>
    </source>
</evidence>
<proteinExistence type="predicted"/>
<feature type="non-terminal residue" evidence="1">
    <location>
        <position position="1"/>
    </location>
</feature>
<gene>
    <name evidence="1" type="primary">Vigan.03G153000</name>
    <name evidence="1" type="ORF">VIGAN_03153000</name>
</gene>
<evidence type="ECO:0000313" key="1">
    <source>
        <dbReference type="EMBL" id="BAT81722.1"/>
    </source>
</evidence>
<sequence>SYLEYGGKKEEHGSTIYHYHDLNSNTFASLETLQVKVYNEALIKCTMPPSITVEIPNQANLLLREITFAYVKLTGNVH</sequence>
<accession>A0A0S3RMA0</accession>
<keyword evidence="2" id="KW-1185">Reference proteome</keyword>
<dbReference type="AlphaFoldDB" id="A0A0S3RMA0"/>
<name>A0A0S3RMA0_PHAAN</name>
<reference evidence="1 2" key="1">
    <citation type="journal article" date="2015" name="Sci. Rep.">
        <title>The power of single molecule real-time sequencing technology in the de novo assembly of a eukaryotic genome.</title>
        <authorList>
            <person name="Sakai H."/>
            <person name="Naito K."/>
            <person name="Ogiso-Tanaka E."/>
            <person name="Takahashi Y."/>
            <person name="Iseki K."/>
            <person name="Muto C."/>
            <person name="Satou K."/>
            <person name="Teruya K."/>
            <person name="Shiroma A."/>
            <person name="Shimoji M."/>
            <person name="Hirano T."/>
            <person name="Itoh T."/>
            <person name="Kaga A."/>
            <person name="Tomooka N."/>
        </authorList>
    </citation>
    <scope>NUCLEOTIDE SEQUENCE [LARGE SCALE GENOMIC DNA]</scope>
    <source>
        <strain evidence="2">cv. Shumari</strain>
    </source>
</reference>
<protein>
    <submittedName>
        <fullName evidence="1">Uncharacterized protein</fullName>
    </submittedName>
</protein>
<dbReference type="Proteomes" id="UP000291084">
    <property type="component" value="Chromosome 3"/>
</dbReference>
<organism evidence="1 2">
    <name type="scientific">Vigna angularis var. angularis</name>
    <dbReference type="NCBI Taxonomy" id="157739"/>
    <lineage>
        <taxon>Eukaryota</taxon>
        <taxon>Viridiplantae</taxon>
        <taxon>Streptophyta</taxon>
        <taxon>Embryophyta</taxon>
        <taxon>Tracheophyta</taxon>
        <taxon>Spermatophyta</taxon>
        <taxon>Magnoliopsida</taxon>
        <taxon>eudicotyledons</taxon>
        <taxon>Gunneridae</taxon>
        <taxon>Pentapetalae</taxon>
        <taxon>rosids</taxon>
        <taxon>fabids</taxon>
        <taxon>Fabales</taxon>
        <taxon>Fabaceae</taxon>
        <taxon>Papilionoideae</taxon>
        <taxon>50 kb inversion clade</taxon>
        <taxon>NPAAA clade</taxon>
        <taxon>indigoferoid/millettioid clade</taxon>
        <taxon>Phaseoleae</taxon>
        <taxon>Vigna</taxon>
    </lineage>
</organism>
<dbReference type="EMBL" id="AP015036">
    <property type="protein sequence ID" value="BAT81722.1"/>
    <property type="molecule type" value="Genomic_DNA"/>
</dbReference>